<evidence type="ECO:0000256" key="1">
    <source>
        <dbReference type="ARBA" id="ARBA00009636"/>
    </source>
</evidence>
<dbReference type="Pfam" id="PF00091">
    <property type="entry name" value="Tubulin"/>
    <property type="match status" value="2"/>
</dbReference>
<gene>
    <name evidence="7" type="ORF">HXX76_000267</name>
</gene>
<dbReference type="InterPro" id="IPR036525">
    <property type="entry name" value="Tubulin/FtsZ_GTPase_sf"/>
</dbReference>
<evidence type="ECO:0000256" key="2">
    <source>
        <dbReference type="ARBA" id="ARBA00022701"/>
    </source>
</evidence>
<dbReference type="CDD" id="cd02189">
    <property type="entry name" value="delta_zeta_tubulin-like"/>
    <property type="match status" value="1"/>
</dbReference>
<evidence type="ECO:0000313" key="8">
    <source>
        <dbReference type="Proteomes" id="UP000650467"/>
    </source>
</evidence>
<dbReference type="OrthoDB" id="2588702at2759"/>
<evidence type="ECO:0000256" key="5">
    <source>
        <dbReference type="SAM" id="MobiDB-lite"/>
    </source>
</evidence>
<accession>A0A836B2P5</accession>
<comment type="caution">
    <text evidence="7">The sequence shown here is derived from an EMBL/GenBank/DDBJ whole genome shotgun (WGS) entry which is preliminary data.</text>
</comment>
<evidence type="ECO:0000259" key="6">
    <source>
        <dbReference type="SMART" id="SM00864"/>
    </source>
</evidence>
<feature type="compositionally biased region" description="Gly residues" evidence="5">
    <location>
        <begin position="432"/>
        <end position="442"/>
    </location>
</feature>
<dbReference type="Gene3D" id="3.40.50.1440">
    <property type="entry name" value="Tubulin/FtsZ, GTPase domain"/>
    <property type="match status" value="1"/>
</dbReference>
<organism evidence="7 8">
    <name type="scientific">Chlamydomonas incerta</name>
    <dbReference type="NCBI Taxonomy" id="51695"/>
    <lineage>
        <taxon>Eukaryota</taxon>
        <taxon>Viridiplantae</taxon>
        <taxon>Chlorophyta</taxon>
        <taxon>core chlorophytes</taxon>
        <taxon>Chlorophyceae</taxon>
        <taxon>CS clade</taxon>
        <taxon>Chlamydomonadales</taxon>
        <taxon>Chlamydomonadaceae</taxon>
        <taxon>Chlamydomonas</taxon>
    </lineage>
</organism>
<dbReference type="Proteomes" id="UP000650467">
    <property type="component" value="Unassembled WGS sequence"/>
</dbReference>
<keyword evidence="8" id="KW-1185">Reference proteome</keyword>
<keyword evidence="4" id="KW-0342">GTP-binding</keyword>
<evidence type="ECO:0000313" key="7">
    <source>
        <dbReference type="EMBL" id="KAG2445658.1"/>
    </source>
</evidence>
<dbReference type="SUPFAM" id="SSF55307">
    <property type="entry name" value="Tubulin C-terminal domain-like"/>
    <property type="match status" value="1"/>
</dbReference>
<dbReference type="InterPro" id="IPR000217">
    <property type="entry name" value="Tubulin"/>
</dbReference>
<dbReference type="SMART" id="SM00864">
    <property type="entry name" value="Tubulin"/>
    <property type="match status" value="1"/>
</dbReference>
<proteinExistence type="inferred from homology"/>
<dbReference type="SUPFAM" id="SSF52490">
    <property type="entry name" value="Tubulin nucleotide-binding domain-like"/>
    <property type="match status" value="1"/>
</dbReference>
<dbReference type="PRINTS" id="PR01161">
    <property type="entry name" value="TUBULIN"/>
</dbReference>
<dbReference type="EMBL" id="JAEHOC010000001">
    <property type="protein sequence ID" value="KAG2445658.1"/>
    <property type="molecule type" value="Genomic_DNA"/>
</dbReference>
<reference evidence="7" key="1">
    <citation type="journal article" date="2020" name="bioRxiv">
        <title>Comparative genomics of Chlamydomonas.</title>
        <authorList>
            <person name="Craig R.J."/>
            <person name="Hasan A.R."/>
            <person name="Ness R.W."/>
            <person name="Keightley P.D."/>
        </authorList>
    </citation>
    <scope>NUCLEOTIDE SEQUENCE</scope>
    <source>
        <strain evidence="7">SAG 7.73</strain>
    </source>
</reference>
<dbReference type="InterPro" id="IPR008280">
    <property type="entry name" value="Tub_FtsZ_C"/>
</dbReference>
<dbReference type="PANTHER" id="PTHR11588">
    <property type="entry name" value="TUBULIN"/>
    <property type="match status" value="1"/>
</dbReference>
<feature type="domain" description="Tubulin/FtsZ GTPase" evidence="6">
    <location>
        <begin position="44"/>
        <end position="281"/>
    </location>
</feature>
<dbReference type="GO" id="GO:0007017">
    <property type="term" value="P:microtubule-based process"/>
    <property type="evidence" value="ECO:0007669"/>
    <property type="project" value="InterPro"/>
</dbReference>
<sequence>MPTITIQVGQCGNQVGQALFERLAAQAATVPANWALAGDLAFADTELFRVGPDGRRRARAVLVDTEPKVVNGVLSADRDGIFSRQQCYLGQSGRGNNWAFGYNQINASAAGAGATPYSKPAAQQPAGGWPRSGGSALGPAWVSSTATEDPSLAEFRILEHIYDGIRKEAEEADACPDFLLIHSLAGGSGSGLGSRLLEHLRQEFPLAHLAAASVAPRLAGDTPMQSLNAVMALSFLQAYADVVLLFSNQDLMDACQRASVAPLLPVAGGGGGMSDINRLVAHNLTGLVWPLDGADALRGVGRIRDVVTTVAADPCTKMLETWTVHCHPNTAVNGLWADSLRSLSSLLPRADALRGNAPISTAGALLVARGYPAAAVPPGDGGATQAALLSAYVKSLGPAGAAPTLAPEASLWLRAGPAALLRETRRGAPMGAPGGTSGAGGGKPPPAAATAPGGGGSPSLTTVANRSGVVGLLENTVRRARALVDAGAYVHWYERHGCSAAAVREAASGLLDVADCYRQLHRLPHDQD</sequence>
<keyword evidence="2" id="KW-0493">Microtubule</keyword>
<evidence type="ECO:0000256" key="4">
    <source>
        <dbReference type="ARBA" id="ARBA00023134"/>
    </source>
</evidence>
<protein>
    <recommendedName>
        <fullName evidence="6">Tubulin/FtsZ GTPase domain-containing protein</fullName>
    </recommendedName>
</protein>
<dbReference type="GO" id="GO:0005874">
    <property type="term" value="C:microtubule"/>
    <property type="evidence" value="ECO:0007669"/>
    <property type="project" value="UniProtKB-KW"/>
</dbReference>
<keyword evidence="3" id="KW-0547">Nucleotide-binding</keyword>
<comment type="similarity">
    <text evidence="1">Belongs to the tubulin family.</text>
</comment>
<dbReference type="GO" id="GO:0005525">
    <property type="term" value="F:GTP binding"/>
    <property type="evidence" value="ECO:0007669"/>
    <property type="project" value="UniProtKB-KW"/>
</dbReference>
<name>A0A836B2P5_CHLIN</name>
<dbReference type="AlphaFoldDB" id="A0A836B2P5"/>
<evidence type="ECO:0000256" key="3">
    <source>
        <dbReference type="ARBA" id="ARBA00022741"/>
    </source>
</evidence>
<feature type="region of interest" description="Disordered" evidence="5">
    <location>
        <begin position="426"/>
        <end position="462"/>
    </location>
</feature>
<dbReference type="InterPro" id="IPR003008">
    <property type="entry name" value="Tubulin_FtsZ_GTPase"/>
</dbReference>